<name>A0ABN1NTQ2_9ACTN</name>
<proteinExistence type="predicted"/>
<evidence type="ECO:0008006" key="6">
    <source>
        <dbReference type="Google" id="ProtNLM"/>
    </source>
</evidence>
<gene>
    <name evidence="4" type="ORF">GCM10009560_11410</name>
</gene>
<keyword evidence="3" id="KW-0732">Signal</keyword>
<sequence>MRTLVCGTASAVIAVAVLATPAAAAQKTITYTCLNTGGPFDDVSLFNVTVSAPDTGTKGGKVAVTFRPDTGFTVKEAIPAGTKVTVTARMKVTGATTTEAAESASQTTAQQLAVGASFILPTVTAEVTATASATQLELKATVLEALSVAVEGANGKTFNCLPQGETVLTVPLTSGGSQDQESDAVDSPTPTQEEDPVTETTPDDAPVRKTPVGSAETGGGGDAGADGRLVMLTGAGLLLVAGVGGLVMRGRRS</sequence>
<evidence type="ECO:0000256" key="3">
    <source>
        <dbReference type="SAM" id="SignalP"/>
    </source>
</evidence>
<accession>A0ABN1NTQ2</accession>
<evidence type="ECO:0000256" key="1">
    <source>
        <dbReference type="SAM" id="MobiDB-lite"/>
    </source>
</evidence>
<feature type="region of interest" description="Disordered" evidence="1">
    <location>
        <begin position="171"/>
        <end position="224"/>
    </location>
</feature>
<dbReference type="RefSeq" id="WP_343948630.1">
    <property type="nucleotide sequence ID" value="NZ_BAAAHQ010000004.1"/>
</dbReference>
<keyword evidence="5" id="KW-1185">Reference proteome</keyword>
<evidence type="ECO:0000256" key="2">
    <source>
        <dbReference type="SAM" id="Phobius"/>
    </source>
</evidence>
<dbReference type="EMBL" id="BAAAHQ010000004">
    <property type="protein sequence ID" value="GAA0916318.1"/>
    <property type="molecule type" value="Genomic_DNA"/>
</dbReference>
<feature type="transmembrane region" description="Helical" evidence="2">
    <location>
        <begin position="229"/>
        <end position="248"/>
    </location>
</feature>
<comment type="caution">
    <text evidence="4">The sequence shown here is derived from an EMBL/GenBank/DDBJ whole genome shotgun (WGS) entry which is preliminary data.</text>
</comment>
<keyword evidence="2" id="KW-0812">Transmembrane</keyword>
<feature type="chain" id="PRO_5045667573" description="Gram-positive cocci surface proteins LPxTG domain-containing protein" evidence="3">
    <location>
        <begin position="25"/>
        <end position="253"/>
    </location>
</feature>
<feature type="signal peptide" evidence="3">
    <location>
        <begin position="1"/>
        <end position="24"/>
    </location>
</feature>
<evidence type="ECO:0000313" key="4">
    <source>
        <dbReference type="EMBL" id="GAA0916318.1"/>
    </source>
</evidence>
<protein>
    <recommendedName>
        <fullName evidence="6">Gram-positive cocci surface proteins LPxTG domain-containing protein</fullName>
    </recommendedName>
</protein>
<reference evidence="4 5" key="1">
    <citation type="journal article" date="2019" name="Int. J. Syst. Evol. Microbiol.">
        <title>The Global Catalogue of Microorganisms (GCM) 10K type strain sequencing project: providing services to taxonomists for standard genome sequencing and annotation.</title>
        <authorList>
            <consortium name="The Broad Institute Genomics Platform"/>
            <consortium name="The Broad Institute Genome Sequencing Center for Infectious Disease"/>
            <person name="Wu L."/>
            <person name="Ma J."/>
        </authorList>
    </citation>
    <scope>NUCLEOTIDE SEQUENCE [LARGE SCALE GENOMIC DNA]</scope>
    <source>
        <strain evidence="4 5">JCM 11136</strain>
    </source>
</reference>
<dbReference type="Proteomes" id="UP001501578">
    <property type="component" value="Unassembled WGS sequence"/>
</dbReference>
<organism evidence="4 5">
    <name type="scientific">Nonomuraea longicatena</name>
    <dbReference type="NCBI Taxonomy" id="83682"/>
    <lineage>
        <taxon>Bacteria</taxon>
        <taxon>Bacillati</taxon>
        <taxon>Actinomycetota</taxon>
        <taxon>Actinomycetes</taxon>
        <taxon>Streptosporangiales</taxon>
        <taxon>Streptosporangiaceae</taxon>
        <taxon>Nonomuraea</taxon>
    </lineage>
</organism>
<keyword evidence="2" id="KW-0472">Membrane</keyword>
<keyword evidence="2" id="KW-1133">Transmembrane helix</keyword>
<evidence type="ECO:0000313" key="5">
    <source>
        <dbReference type="Proteomes" id="UP001501578"/>
    </source>
</evidence>